<organism evidence="4">
    <name type="scientific">Schistocephalus solidus</name>
    <name type="common">Tapeworm</name>
    <dbReference type="NCBI Taxonomy" id="70667"/>
    <lineage>
        <taxon>Eukaryota</taxon>
        <taxon>Metazoa</taxon>
        <taxon>Spiralia</taxon>
        <taxon>Lophotrochozoa</taxon>
        <taxon>Platyhelminthes</taxon>
        <taxon>Cestoda</taxon>
        <taxon>Eucestoda</taxon>
        <taxon>Diphyllobothriidea</taxon>
        <taxon>Diphyllobothriidae</taxon>
        <taxon>Schistocephalus</taxon>
    </lineage>
</organism>
<dbReference type="WBParaSite" id="SSLN_0000476301-mRNA-1">
    <property type="protein sequence ID" value="SSLN_0000476301-mRNA-1"/>
    <property type="gene ID" value="SSLN_0000476301"/>
</dbReference>
<feature type="region of interest" description="Disordered" evidence="1">
    <location>
        <begin position="152"/>
        <end position="172"/>
    </location>
</feature>
<dbReference type="EMBL" id="UYSU01032931">
    <property type="protein sequence ID" value="VDL90993.1"/>
    <property type="molecule type" value="Genomic_DNA"/>
</dbReference>
<feature type="compositionally biased region" description="Basic and acidic residues" evidence="1">
    <location>
        <begin position="318"/>
        <end position="338"/>
    </location>
</feature>
<accession>A0A183SK60</accession>
<keyword evidence="3" id="KW-1185">Reference proteome</keyword>
<reference evidence="2 3" key="2">
    <citation type="submission" date="2018-11" db="EMBL/GenBank/DDBJ databases">
        <authorList>
            <consortium name="Pathogen Informatics"/>
        </authorList>
    </citation>
    <scope>NUCLEOTIDE SEQUENCE [LARGE SCALE GENOMIC DNA]</scope>
    <source>
        <strain evidence="2 3">NST_G2</strain>
    </source>
</reference>
<protein>
    <submittedName>
        <fullName evidence="2 4">Uncharacterized protein</fullName>
    </submittedName>
</protein>
<reference evidence="4" key="1">
    <citation type="submission" date="2016-06" db="UniProtKB">
        <authorList>
            <consortium name="WormBaseParasite"/>
        </authorList>
    </citation>
    <scope>IDENTIFICATION</scope>
</reference>
<evidence type="ECO:0000313" key="4">
    <source>
        <dbReference type="WBParaSite" id="SSLN_0000476301-mRNA-1"/>
    </source>
</evidence>
<feature type="compositionally biased region" description="Polar residues" evidence="1">
    <location>
        <begin position="152"/>
        <end position="166"/>
    </location>
</feature>
<dbReference type="AlphaFoldDB" id="A0A183SK60"/>
<feature type="compositionally biased region" description="Polar residues" evidence="1">
    <location>
        <begin position="1"/>
        <end position="16"/>
    </location>
</feature>
<dbReference type="Proteomes" id="UP000275846">
    <property type="component" value="Unassembled WGS sequence"/>
</dbReference>
<dbReference type="OrthoDB" id="6326277at2759"/>
<sequence>MQQKSHNINLFTPASDPTTTNTPTPYNNFIEAPPPTITDTIIPLPLTSPITATKTICPTLTTSVATSNYLPSASSNTTITCKKAARKSQAPRINTANAQALPTCPRCECTFRAGIGLVGQLRTKCKNNPTTSTSATHASNATTATNLTATDQSVDAPQSPTPSSAAHGSEHHLTHSCQLSGHLRLPAICYLHQHHHRPQWERNQVWWHTQGPSPVSSLFDSVMTLGSGGGSGESVEAAAQGYSRLKLIHAQVTIPISPFCRAYGGHSLKSIYHVCVRMCAGAPIDFEREAVVRMKDYNGSAVRFEPGDLGGPRPEPTCLKKDSEDRGSNLRRQQDRRRQGQKSGTKVTSAPDQQRQCPGPSNMPTLSTHIPCAHRPGRTSSDAMHQQSDNSKFHVTFCDHPFGLPLPHPWHHCNYSRHHRDHIPTLITCYLHHHHHRHHHHQRWGLSPKLSSLRPHIHLTQQPGRSLANPLYRD</sequence>
<feature type="region of interest" description="Disordered" evidence="1">
    <location>
        <begin position="1"/>
        <end position="22"/>
    </location>
</feature>
<feature type="compositionally biased region" description="Polar residues" evidence="1">
    <location>
        <begin position="342"/>
        <end position="356"/>
    </location>
</feature>
<feature type="region of interest" description="Disordered" evidence="1">
    <location>
        <begin position="301"/>
        <end position="385"/>
    </location>
</feature>
<evidence type="ECO:0000313" key="3">
    <source>
        <dbReference type="Proteomes" id="UP000275846"/>
    </source>
</evidence>
<evidence type="ECO:0000313" key="2">
    <source>
        <dbReference type="EMBL" id="VDL90993.1"/>
    </source>
</evidence>
<name>A0A183SK60_SCHSO</name>
<gene>
    <name evidence="2" type="ORF">SSLN_LOCUS4608</name>
</gene>
<proteinExistence type="predicted"/>
<evidence type="ECO:0000256" key="1">
    <source>
        <dbReference type="SAM" id="MobiDB-lite"/>
    </source>
</evidence>